<dbReference type="Pfam" id="PF00069">
    <property type="entry name" value="Pkinase"/>
    <property type="match status" value="1"/>
</dbReference>
<dbReference type="PROSITE" id="PS50011">
    <property type="entry name" value="PROTEIN_KINASE_DOM"/>
    <property type="match status" value="1"/>
</dbReference>
<organism evidence="10 11">
    <name type="scientific">Allostreptomyces psammosilenae</name>
    <dbReference type="NCBI Taxonomy" id="1892865"/>
    <lineage>
        <taxon>Bacteria</taxon>
        <taxon>Bacillati</taxon>
        <taxon>Actinomycetota</taxon>
        <taxon>Actinomycetes</taxon>
        <taxon>Kitasatosporales</taxon>
        <taxon>Streptomycetaceae</taxon>
        <taxon>Allostreptomyces</taxon>
    </lineage>
</organism>
<sequence>MREGEVVADRYALTEVLGHGGTGEVWAGRDQRLHRRVAVKFLMPRQNGRPVPLDRNTVQRFVREARVTAMLEHPGVPTLYDAGTHGDALYMVMQLVRGTTIADILSTHGPMPISWAAAVGAQVCLVLARAHAESLVHRDLKPQNLMMTPDGTVKVLDFGIAIAADPEAARLTATGLVPGTPGYIPPEQVRGATAGPSGDLYALGCVLYELLTGRPPFHGRTPVQVIMAHLHDVPEPVARHRPDVPQPLADLVDRLLAKEPLQRPENAAEVHALLVPWAVDRPEAGPAQGWGAPPAATPVVRPSSPAPWQSVGHGGVPASTGPTTAPAGGAAHHHVAAAPGGLAVPPAPAAAAPGPALPPPTGRPLYQAGVPAGSPPLPGTPSAGAAVPERPRTGRHAADWSTPYGGGAVPDPTNPWTNPFGIPVIRPDAAPPGSLPPVPGTPPAPPPPASGDPDATEVLPRASSMFQDFREAPRHGTDPRHWRG</sequence>
<feature type="compositionally biased region" description="Pro residues" evidence="8">
    <location>
        <begin position="429"/>
        <end position="450"/>
    </location>
</feature>
<name>A0A852ZU17_9ACTN</name>
<feature type="region of interest" description="Disordered" evidence="8">
    <location>
        <begin position="285"/>
        <end position="484"/>
    </location>
</feature>
<reference evidence="10 11" key="1">
    <citation type="submission" date="2020-07" db="EMBL/GenBank/DDBJ databases">
        <title>Sequencing the genomes of 1000 actinobacteria strains.</title>
        <authorList>
            <person name="Klenk H.-P."/>
        </authorList>
    </citation>
    <scope>NUCLEOTIDE SEQUENCE [LARGE SCALE GENOMIC DNA]</scope>
    <source>
        <strain evidence="10 11">DSM 42178</strain>
    </source>
</reference>
<feature type="binding site" evidence="7">
    <location>
        <position position="40"/>
    </location>
    <ligand>
        <name>ATP</name>
        <dbReference type="ChEBI" id="CHEBI:30616"/>
    </ligand>
</feature>
<feature type="compositionally biased region" description="Low complexity" evidence="8">
    <location>
        <begin position="316"/>
        <end position="354"/>
    </location>
</feature>
<keyword evidence="6 7" id="KW-0067">ATP-binding</keyword>
<dbReference type="GO" id="GO:0005524">
    <property type="term" value="F:ATP binding"/>
    <property type="evidence" value="ECO:0007669"/>
    <property type="project" value="UniProtKB-UniRule"/>
</dbReference>
<dbReference type="PANTHER" id="PTHR43289:SF6">
    <property type="entry name" value="SERINE_THREONINE-PROTEIN KINASE NEKL-3"/>
    <property type="match status" value="1"/>
</dbReference>
<evidence type="ECO:0000313" key="10">
    <source>
        <dbReference type="EMBL" id="NYI05057.1"/>
    </source>
</evidence>
<evidence type="ECO:0000313" key="11">
    <source>
        <dbReference type="Proteomes" id="UP000567795"/>
    </source>
</evidence>
<dbReference type="EMBL" id="JACBZD010000001">
    <property type="protein sequence ID" value="NYI05057.1"/>
    <property type="molecule type" value="Genomic_DNA"/>
</dbReference>
<dbReference type="CDD" id="cd14014">
    <property type="entry name" value="STKc_PknB_like"/>
    <property type="match status" value="1"/>
</dbReference>
<evidence type="ECO:0000256" key="8">
    <source>
        <dbReference type="SAM" id="MobiDB-lite"/>
    </source>
</evidence>
<dbReference type="Gene3D" id="1.10.510.10">
    <property type="entry name" value="Transferase(Phosphotransferase) domain 1"/>
    <property type="match status" value="1"/>
</dbReference>
<evidence type="ECO:0000256" key="1">
    <source>
        <dbReference type="ARBA" id="ARBA00012513"/>
    </source>
</evidence>
<feature type="compositionally biased region" description="Basic and acidic residues" evidence="8">
    <location>
        <begin position="468"/>
        <end position="484"/>
    </location>
</feature>
<dbReference type="SMART" id="SM00220">
    <property type="entry name" value="S_TKc"/>
    <property type="match status" value="1"/>
</dbReference>
<dbReference type="Gene3D" id="3.30.200.20">
    <property type="entry name" value="Phosphorylase Kinase, domain 1"/>
    <property type="match status" value="1"/>
</dbReference>
<feature type="compositionally biased region" description="Low complexity" evidence="8">
    <location>
        <begin position="285"/>
        <end position="298"/>
    </location>
</feature>
<evidence type="ECO:0000256" key="6">
    <source>
        <dbReference type="ARBA" id="ARBA00022840"/>
    </source>
</evidence>
<comment type="caution">
    <text evidence="10">The sequence shown here is derived from an EMBL/GenBank/DDBJ whole genome shotgun (WGS) entry which is preliminary data.</text>
</comment>
<dbReference type="SUPFAM" id="SSF56112">
    <property type="entry name" value="Protein kinase-like (PK-like)"/>
    <property type="match status" value="1"/>
</dbReference>
<keyword evidence="3" id="KW-0808">Transferase</keyword>
<accession>A0A852ZU17</accession>
<protein>
    <recommendedName>
        <fullName evidence="1">non-specific serine/threonine protein kinase</fullName>
        <ecNumber evidence="1">2.7.11.1</ecNumber>
    </recommendedName>
</protein>
<evidence type="ECO:0000259" key="9">
    <source>
        <dbReference type="PROSITE" id="PS50011"/>
    </source>
</evidence>
<dbReference type="InterPro" id="IPR011009">
    <property type="entry name" value="Kinase-like_dom_sf"/>
</dbReference>
<dbReference type="AlphaFoldDB" id="A0A852ZU17"/>
<dbReference type="EC" id="2.7.11.1" evidence="1"/>
<evidence type="ECO:0000256" key="7">
    <source>
        <dbReference type="PROSITE-ProRule" id="PRU10141"/>
    </source>
</evidence>
<keyword evidence="2" id="KW-0723">Serine/threonine-protein kinase</keyword>
<dbReference type="PANTHER" id="PTHR43289">
    <property type="entry name" value="MITOGEN-ACTIVATED PROTEIN KINASE KINASE KINASE 20-RELATED"/>
    <property type="match status" value="1"/>
</dbReference>
<evidence type="ECO:0000256" key="4">
    <source>
        <dbReference type="ARBA" id="ARBA00022741"/>
    </source>
</evidence>
<keyword evidence="4 7" id="KW-0547">Nucleotide-binding</keyword>
<dbReference type="GO" id="GO:0004674">
    <property type="term" value="F:protein serine/threonine kinase activity"/>
    <property type="evidence" value="ECO:0007669"/>
    <property type="project" value="UniProtKB-KW"/>
</dbReference>
<dbReference type="PROSITE" id="PS00108">
    <property type="entry name" value="PROTEIN_KINASE_ST"/>
    <property type="match status" value="1"/>
</dbReference>
<dbReference type="PROSITE" id="PS00107">
    <property type="entry name" value="PROTEIN_KINASE_ATP"/>
    <property type="match status" value="1"/>
</dbReference>
<feature type="domain" description="Protein kinase" evidence="9">
    <location>
        <begin position="11"/>
        <end position="274"/>
    </location>
</feature>
<dbReference type="RefSeq" id="WP_179813869.1">
    <property type="nucleotide sequence ID" value="NZ_JACBZD010000001.1"/>
</dbReference>
<keyword evidence="5" id="KW-0418">Kinase</keyword>
<gene>
    <name evidence="10" type="ORF">FHU37_002000</name>
</gene>
<evidence type="ECO:0000256" key="5">
    <source>
        <dbReference type="ARBA" id="ARBA00022777"/>
    </source>
</evidence>
<dbReference type="InterPro" id="IPR008271">
    <property type="entry name" value="Ser/Thr_kinase_AS"/>
</dbReference>
<dbReference type="InterPro" id="IPR000719">
    <property type="entry name" value="Prot_kinase_dom"/>
</dbReference>
<evidence type="ECO:0000256" key="3">
    <source>
        <dbReference type="ARBA" id="ARBA00022679"/>
    </source>
</evidence>
<dbReference type="InterPro" id="IPR017441">
    <property type="entry name" value="Protein_kinase_ATP_BS"/>
</dbReference>
<evidence type="ECO:0000256" key="2">
    <source>
        <dbReference type="ARBA" id="ARBA00022527"/>
    </source>
</evidence>
<dbReference type="FunFam" id="1.10.510.10:FF:000021">
    <property type="entry name" value="Serine/threonine protein kinase"/>
    <property type="match status" value="1"/>
</dbReference>
<feature type="compositionally biased region" description="Basic and acidic residues" evidence="8">
    <location>
        <begin position="389"/>
        <end position="398"/>
    </location>
</feature>
<dbReference type="Proteomes" id="UP000567795">
    <property type="component" value="Unassembled WGS sequence"/>
</dbReference>
<proteinExistence type="predicted"/>
<keyword evidence="11" id="KW-1185">Reference proteome</keyword>